<keyword evidence="2 4" id="KW-0479">Metal-binding</keyword>
<evidence type="ECO:0000313" key="5">
    <source>
        <dbReference type="EMBL" id="GEU48133.1"/>
    </source>
</evidence>
<reference evidence="5" key="1">
    <citation type="journal article" date="2019" name="Sci. Rep.">
        <title>Draft genome of Tanacetum cinerariifolium, the natural source of mosquito coil.</title>
        <authorList>
            <person name="Yamashiro T."/>
            <person name="Shiraishi A."/>
            <person name="Satake H."/>
            <person name="Nakayama K."/>
        </authorList>
    </citation>
    <scope>NUCLEOTIDE SEQUENCE</scope>
</reference>
<evidence type="ECO:0000256" key="2">
    <source>
        <dbReference type="ARBA" id="ARBA00022723"/>
    </source>
</evidence>
<comment type="similarity">
    <text evidence="1 4">Belongs to the metallothionein superfamily. Type 15 family.</text>
</comment>
<dbReference type="Pfam" id="PF01439">
    <property type="entry name" value="Metallothio_2"/>
    <property type="match status" value="1"/>
</dbReference>
<evidence type="ECO:0000256" key="1">
    <source>
        <dbReference type="ARBA" id="ARBA00005802"/>
    </source>
</evidence>
<comment type="caution">
    <text evidence="5">The sequence shown here is derived from an EMBL/GenBank/DDBJ whole genome shotgun (WGS) entry which is preliminary data.</text>
</comment>
<dbReference type="PANTHER" id="PTHR33543">
    <property type="entry name" value="METALLOTHIONEIN-LIKE PROTEIN 2A"/>
    <property type="match status" value="1"/>
</dbReference>
<gene>
    <name evidence="5" type="ORF">Tci_020111</name>
</gene>
<proteinExistence type="inferred from homology"/>
<accession>A0A6L2KF42</accession>
<dbReference type="InterPro" id="IPR000347">
    <property type="entry name" value="Metalthion_15p"/>
</dbReference>
<name>A0A6L2KF42_TANCI</name>
<organism evidence="5">
    <name type="scientific">Tanacetum cinerariifolium</name>
    <name type="common">Dalmatian daisy</name>
    <name type="synonym">Chrysanthemum cinerariifolium</name>
    <dbReference type="NCBI Taxonomy" id="118510"/>
    <lineage>
        <taxon>Eukaryota</taxon>
        <taxon>Viridiplantae</taxon>
        <taxon>Streptophyta</taxon>
        <taxon>Embryophyta</taxon>
        <taxon>Tracheophyta</taxon>
        <taxon>Spermatophyta</taxon>
        <taxon>Magnoliopsida</taxon>
        <taxon>eudicotyledons</taxon>
        <taxon>Gunneridae</taxon>
        <taxon>Pentapetalae</taxon>
        <taxon>asterids</taxon>
        <taxon>campanulids</taxon>
        <taxon>Asterales</taxon>
        <taxon>Asteraceae</taxon>
        <taxon>Asteroideae</taxon>
        <taxon>Anthemideae</taxon>
        <taxon>Anthemidinae</taxon>
        <taxon>Tanacetum</taxon>
    </lineage>
</organism>
<dbReference type="EMBL" id="BKCJ010002375">
    <property type="protein sequence ID" value="GEU48133.1"/>
    <property type="molecule type" value="Genomic_DNA"/>
</dbReference>
<evidence type="ECO:0000256" key="4">
    <source>
        <dbReference type="RuleBase" id="RU369052"/>
    </source>
</evidence>
<dbReference type="PANTHER" id="PTHR33543:SF33">
    <property type="entry name" value="METALLOTHIONEIN-LIKE PROTEIN 2B"/>
    <property type="match status" value="1"/>
</dbReference>
<keyword evidence="3 4" id="KW-0480">Metal-thiolate cluster</keyword>
<evidence type="ECO:0000256" key="3">
    <source>
        <dbReference type="ARBA" id="ARBA00022851"/>
    </source>
</evidence>
<sequence length="82" mass="8122">MSSSSCCAGKCGCGSGCKCGSSCSGCKMYPDTSSFETNTNTETLILGVAPKKTELETGGAGAAAENGGCKCNPCNCDPCNCK</sequence>
<dbReference type="GO" id="GO:0046872">
    <property type="term" value="F:metal ion binding"/>
    <property type="evidence" value="ECO:0007669"/>
    <property type="project" value="UniProtKB-UniRule"/>
</dbReference>
<protein>
    <recommendedName>
        <fullName evidence="4">Metallothionein-like protein</fullName>
    </recommendedName>
</protein>
<dbReference type="AlphaFoldDB" id="A0A6L2KF42"/>
<comment type="function">
    <text evidence="4">Metallothioneins have a high content of cysteine residues that bind various heavy metals.</text>
</comment>